<proteinExistence type="predicted"/>
<comment type="caution">
    <text evidence="1">The sequence shown here is derived from an EMBL/GenBank/DDBJ whole genome shotgun (WGS) entry which is preliminary data.</text>
</comment>
<organism evidence="1 2">
    <name type="scientific">Pseudoalteromonas haloplanktis</name>
    <name type="common">Alteromonas haloplanktis</name>
    <dbReference type="NCBI Taxonomy" id="228"/>
    <lineage>
        <taxon>Bacteria</taxon>
        <taxon>Pseudomonadati</taxon>
        <taxon>Pseudomonadota</taxon>
        <taxon>Gammaproteobacteria</taxon>
        <taxon>Alteromonadales</taxon>
        <taxon>Pseudoalteromonadaceae</taxon>
        <taxon>Pseudoalteromonas</taxon>
    </lineage>
</organism>
<evidence type="ECO:0000313" key="1">
    <source>
        <dbReference type="EMBL" id="MDQ9090754.1"/>
    </source>
</evidence>
<gene>
    <name evidence="1" type="ORF">RC083_04000</name>
</gene>
<dbReference type="Pfam" id="PF02567">
    <property type="entry name" value="PhzC-PhzF"/>
    <property type="match status" value="1"/>
</dbReference>
<accession>A0ABU1B897</accession>
<dbReference type="InterPro" id="IPR003719">
    <property type="entry name" value="Phenazine_PhzF-like"/>
</dbReference>
<dbReference type="Proteomes" id="UP001226574">
    <property type="component" value="Unassembled WGS sequence"/>
</dbReference>
<dbReference type="EMBL" id="JAVIFY010000002">
    <property type="protein sequence ID" value="MDQ9090754.1"/>
    <property type="molecule type" value="Genomic_DNA"/>
</dbReference>
<dbReference type="SUPFAM" id="SSF54506">
    <property type="entry name" value="Diaminopimelate epimerase-like"/>
    <property type="match status" value="1"/>
</dbReference>
<sequence>MRKSNKRLCLYNTHLKANKYTALRCVLIAAEQTVFSDPHSQCYGSSALIIIHRNGLTSAMMQKIASSSTHPATVFLKQQDIKKRHCAIRWFNHSHEISRCGHGTLAAALFLKKFQGISPQGFYSNNKELFSIKSQRKQTQLQMTTIKSTQIAPLPLLSNAIKGKIIKTYQTAEQHGYITVLVDNRQPLTSYIVDIDELTHVANAVILLQQANITEQQGVWYFRYFAPYYGVNEDRATGSALSVIAPITEQLTHKKQSLLIQQSSTKAVIHSCLSGKSVIIH</sequence>
<name>A0ABU1B897_PSEHA</name>
<dbReference type="PANTHER" id="PTHR13774">
    <property type="entry name" value="PHENAZINE BIOSYNTHESIS PROTEIN"/>
    <property type="match status" value="1"/>
</dbReference>
<dbReference type="Gene3D" id="3.10.310.10">
    <property type="entry name" value="Diaminopimelate Epimerase, Chain A, domain 1"/>
    <property type="match status" value="2"/>
</dbReference>
<protein>
    <submittedName>
        <fullName evidence="1">PhzF family phenazine biosynthesis protein</fullName>
    </submittedName>
</protein>
<keyword evidence="2" id="KW-1185">Reference proteome</keyword>
<reference evidence="1 2" key="1">
    <citation type="submission" date="2023-08" db="EMBL/GenBank/DDBJ databases">
        <title>Pseudoalteromonas haloplanktis LL1 genome.</title>
        <authorList>
            <person name="Wu S."/>
        </authorList>
    </citation>
    <scope>NUCLEOTIDE SEQUENCE [LARGE SCALE GENOMIC DNA]</scope>
    <source>
        <strain evidence="1 2">LL1</strain>
    </source>
</reference>
<dbReference type="RefSeq" id="WP_309038457.1">
    <property type="nucleotide sequence ID" value="NZ_JAVIFY010000002.1"/>
</dbReference>
<evidence type="ECO:0000313" key="2">
    <source>
        <dbReference type="Proteomes" id="UP001226574"/>
    </source>
</evidence>